<dbReference type="AlphaFoldDB" id="A0A498I9T6"/>
<evidence type="ECO:0000256" key="1">
    <source>
        <dbReference type="SAM" id="MobiDB-lite"/>
    </source>
</evidence>
<reference evidence="2 3" key="1">
    <citation type="submission" date="2018-10" db="EMBL/GenBank/DDBJ databases">
        <title>A high-quality apple genome assembly.</title>
        <authorList>
            <person name="Hu J."/>
        </authorList>
    </citation>
    <scope>NUCLEOTIDE SEQUENCE [LARGE SCALE GENOMIC DNA]</scope>
    <source>
        <strain evidence="3">cv. HFTH1</strain>
        <tissue evidence="2">Young leaf</tissue>
    </source>
</reference>
<gene>
    <name evidence="2" type="ORF">DVH24_002275</name>
</gene>
<feature type="region of interest" description="Disordered" evidence="1">
    <location>
        <begin position="1"/>
        <end position="50"/>
    </location>
</feature>
<organism evidence="2 3">
    <name type="scientific">Malus domestica</name>
    <name type="common">Apple</name>
    <name type="synonym">Pyrus malus</name>
    <dbReference type="NCBI Taxonomy" id="3750"/>
    <lineage>
        <taxon>Eukaryota</taxon>
        <taxon>Viridiplantae</taxon>
        <taxon>Streptophyta</taxon>
        <taxon>Embryophyta</taxon>
        <taxon>Tracheophyta</taxon>
        <taxon>Spermatophyta</taxon>
        <taxon>Magnoliopsida</taxon>
        <taxon>eudicotyledons</taxon>
        <taxon>Gunneridae</taxon>
        <taxon>Pentapetalae</taxon>
        <taxon>rosids</taxon>
        <taxon>fabids</taxon>
        <taxon>Rosales</taxon>
        <taxon>Rosaceae</taxon>
        <taxon>Amygdaloideae</taxon>
        <taxon>Maleae</taxon>
        <taxon>Malus</taxon>
    </lineage>
</organism>
<name>A0A498I9T6_MALDO</name>
<protein>
    <submittedName>
        <fullName evidence="2">Uncharacterized protein</fullName>
    </submittedName>
</protein>
<dbReference type="EMBL" id="RDQH01000339">
    <property type="protein sequence ID" value="RXH78757.1"/>
    <property type="molecule type" value="Genomic_DNA"/>
</dbReference>
<evidence type="ECO:0000313" key="3">
    <source>
        <dbReference type="Proteomes" id="UP000290289"/>
    </source>
</evidence>
<accession>A0A498I9T6</accession>
<feature type="compositionally biased region" description="Acidic residues" evidence="1">
    <location>
        <begin position="9"/>
        <end position="27"/>
    </location>
</feature>
<sequence>MAKSVAQNENDDDEIDDIQQQEEDDDERTVSNVPEKGGRGGENENDDNFDTLVDSQSIFSTQILNEQVQDDQDIAHDSAHPTIESEERNLAVQKVALSTSIEESIPLKVAPSTTIQESCPQILVQHQEQAKTNVELVPQIPGQEANAESVPLLPVQTKEQQVHVASVPQLPVHPEKPAIKTRKQQTFYEWLLAPLTSEDKWEFENSEEELIQEELLQSQTDHAEY</sequence>
<comment type="caution">
    <text evidence="2">The sequence shown here is derived from an EMBL/GenBank/DDBJ whole genome shotgun (WGS) entry which is preliminary data.</text>
</comment>
<dbReference type="Proteomes" id="UP000290289">
    <property type="component" value="Chromosome 13"/>
</dbReference>
<keyword evidence="3" id="KW-1185">Reference proteome</keyword>
<evidence type="ECO:0000313" key="2">
    <source>
        <dbReference type="EMBL" id="RXH78757.1"/>
    </source>
</evidence>
<proteinExistence type="predicted"/>